<protein>
    <submittedName>
        <fullName evidence="1">Uncharacterized protein</fullName>
    </submittedName>
</protein>
<gene>
    <name evidence="1" type="ORF">ABXZ32_14665</name>
</gene>
<proteinExistence type="predicted"/>
<reference evidence="1 2" key="1">
    <citation type="submission" date="2024-07" db="EMBL/GenBank/DDBJ databases">
        <title>The genome sequence of type strain Sediminicola luteus GDMCC 1.2596T.</title>
        <authorList>
            <person name="Liu Y."/>
        </authorList>
    </citation>
    <scope>NUCLEOTIDE SEQUENCE [LARGE SCALE GENOMIC DNA]</scope>
    <source>
        <strain evidence="1 2">GDMCC 1.2596</strain>
    </source>
</reference>
<dbReference type="RefSeq" id="WP_354619438.1">
    <property type="nucleotide sequence ID" value="NZ_JBEWYP010000010.1"/>
</dbReference>
<dbReference type="Proteomes" id="UP001549773">
    <property type="component" value="Unassembled WGS sequence"/>
</dbReference>
<name>A0ABV2U0E5_9FLAO</name>
<sequence>MSPRAQARGLDNGTATFLLPPTLSPIVPSPLRETVRKIELLSASL</sequence>
<organism evidence="1 2">
    <name type="scientific">Sediminicola luteus</name>
    <dbReference type="NCBI Taxonomy" id="319238"/>
    <lineage>
        <taxon>Bacteria</taxon>
        <taxon>Pseudomonadati</taxon>
        <taxon>Bacteroidota</taxon>
        <taxon>Flavobacteriia</taxon>
        <taxon>Flavobacteriales</taxon>
        <taxon>Flavobacteriaceae</taxon>
        <taxon>Sediminicola</taxon>
    </lineage>
</organism>
<comment type="caution">
    <text evidence="1">The sequence shown here is derived from an EMBL/GenBank/DDBJ whole genome shotgun (WGS) entry which is preliminary data.</text>
</comment>
<dbReference type="EMBL" id="JBEWYP010000010">
    <property type="protein sequence ID" value="MET7030647.1"/>
    <property type="molecule type" value="Genomic_DNA"/>
</dbReference>
<accession>A0ABV2U0E5</accession>
<evidence type="ECO:0000313" key="2">
    <source>
        <dbReference type="Proteomes" id="UP001549773"/>
    </source>
</evidence>
<evidence type="ECO:0000313" key="1">
    <source>
        <dbReference type="EMBL" id="MET7030647.1"/>
    </source>
</evidence>
<keyword evidence="2" id="KW-1185">Reference proteome</keyword>